<keyword evidence="8 13" id="KW-1208">Phospholipid metabolism</keyword>
<evidence type="ECO:0000256" key="6">
    <source>
        <dbReference type="ARBA" id="ARBA00023098"/>
    </source>
</evidence>
<keyword evidence="13" id="KW-0963">Cytoplasm</keyword>
<keyword evidence="3 13" id="KW-0521">NADP</keyword>
<dbReference type="FunFam" id="1.10.1040.10:FF:000001">
    <property type="entry name" value="Glycerol-3-phosphate dehydrogenase [NAD(P)+]"/>
    <property type="match status" value="1"/>
</dbReference>
<sequence>MGCKINRPVLNLPAKLPPLPEKDPALNQPAPIELFQIGTNPRPLVLGGGSWGSALAIHLGSSGTPVVQWVRDPILAKDIQLTRENRVYLPGISYPPSVRVENLLGDALDGVNTLILAVPCQAVRDVLGAVSALLPTPLPLVGGTKGIERKTHMLVSAIVHETYTDRPEFYAVLSGPSFAREVVRKLPTAVVLASGSVLLAREAQKLFSGPSFKVYTRHDVIGLEVAGAMKNVIALAAGISDGMQLGANSRAALLTRGLAEMTRLGVRLGAQHLTFSGLGGVGDLMLTATSELSRNRRVGVLLGQGKPLPEVLREVGQVAEGVPTTQSAFELSRDIGVDLPITSAIHHILYEGAGLEETLESLMSRPSRSEEEDAPLMG</sequence>
<dbReference type="GO" id="GO:0047952">
    <property type="term" value="F:glycerol-3-phosphate dehydrogenase [NAD(P)+] activity"/>
    <property type="evidence" value="ECO:0007669"/>
    <property type="project" value="UniProtKB-UniRule"/>
</dbReference>
<evidence type="ECO:0000256" key="12">
    <source>
        <dbReference type="ARBA" id="ARBA00080511"/>
    </source>
</evidence>
<dbReference type="NCBIfam" id="NF000942">
    <property type="entry name" value="PRK00094.1-4"/>
    <property type="match status" value="1"/>
</dbReference>
<keyword evidence="7 13" id="KW-0594">Phospholipid biosynthesis</keyword>
<proteinExistence type="inferred from homology"/>
<feature type="binding site" evidence="13">
    <location>
        <position position="50"/>
    </location>
    <ligand>
        <name>NADPH</name>
        <dbReference type="ChEBI" id="CHEBI:57783"/>
    </ligand>
</feature>
<evidence type="ECO:0000256" key="8">
    <source>
        <dbReference type="ARBA" id="ARBA00023264"/>
    </source>
</evidence>
<comment type="similarity">
    <text evidence="1 13 17">Belongs to the NAD-dependent glycerol-3-phosphate dehydrogenase family.</text>
</comment>
<dbReference type="FunFam" id="3.40.50.720:FF:000019">
    <property type="entry name" value="Glycerol-3-phosphate dehydrogenase [NAD(P)+]"/>
    <property type="match status" value="1"/>
</dbReference>
<dbReference type="InterPro" id="IPR011128">
    <property type="entry name" value="G3P_DH_NAD-dep_N"/>
</dbReference>
<dbReference type="AlphaFoldDB" id="A0A7C3LQT6"/>
<evidence type="ECO:0000256" key="3">
    <source>
        <dbReference type="ARBA" id="ARBA00022857"/>
    </source>
</evidence>
<dbReference type="GO" id="GO:0051287">
    <property type="term" value="F:NAD binding"/>
    <property type="evidence" value="ECO:0007669"/>
    <property type="project" value="InterPro"/>
</dbReference>
<keyword evidence="6 13" id="KW-0443">Lipid metabolism</keyword>
<dbReference type="GO" id="GO:0005829">
    <property type="term" value="C:cytosol"/>
    <property type="evidence" value="ECO:0007669"/>
    <property type="project" value="TreeGrafter"/>
</dbReference>
<dbReference type="PRINTS" id="PR00077">
    <property type="entry name" value="GPDHDRGNASE"/>
</dbReference>
<feature type="binding site" evidence="13">
    <location>
        <position position="318"/>
    </location>
    <ligand>
        <name>NADPH</name>
        <dbReference type="ChEBI" id="CHEBI:57783"/>
    </ligand>
</feature>
<dbReference type="GO" id="GO:0046168">
    <property type="term" value="P:glycerol-3-phosphate catabolic process"/>
    <property type="evidence" value="ECO:0007669"/>
    <property type="project" value="InterPro"/>
</dbReference>
<dbReference type="PANTHER" id="PTHR11728">
    <property type="entry name" value="GLYCEROL-3-PHOSPHATE DEHYDROGENASE"/>
    <property type="match status" value="1"/>
</dbReference>
<feature type="binding site" evidence="13">
    <location>
        <position position="51"/>
    </location>
    <ligand>
        <name>NADPH</name>
        <dbReference type="ChEBI" id="CHEBI:57783"/>
    </ligand>
</feature>
<dbReference type="InterPro" id="IPR036291">
    <property type="entry name" value="NAD(P)-bd_dom_sf"/>
</dbReference>
<evidence type="ECO:0000256" key="5">
    <source>
        <dbReference type="ARBA" id="ARBA00023027"/>
    </source>
</evidence>
<feature type="binding site" evidence="15">
    <location>
        <position position="145"/>
    </location>
    <ligand>
        <name>substrate</name>
    </ligand>
</feature>
<evidence type="ECO:0000256" key="13">
    <source>
        <dbReference type="HAMAP-Rule" id="MF_00394"/>
    </source>
</evidence>
<dbReference type="GO" id="GO:0008654">
    <property type="term" value="P:phospholipid biosynthetic process"/>
    <property type="evidence" value="ECO:0007669"/>
    <property type="project" value="UniProtKB-KW"/>
</dbReference>
<dbReference type="InterPro" id="IPR008927">
    <property type="entry name" value="6-PGluconate_DH-like_C_sf"/>
</dbReference>
<dbReference type="Gene3D" id="1.10.1040.10">
    <property type="entry name" value="N-(1-d-carboxylethyl)-l-norvaline Dehydrogenase, domain 2"/>
    <property type="match status" value="1"/>
</dbReference>
<feature type="binding site" evidence="13">
    <location>
        <position position="88"/>
    </location>
    <ligand>
        <name>NADPH</name>
        <dbReference type="ChEBI" id="CHEBI:57783"/>
    </ligand>
</feature>
<accession>A0A7C3LQT6</accession>
<dbReference type="UniPathway" id="UPA00940"/>
<feature type="binding site" evidence="13">
    <location>
        <position position="293"/>
    </location>
    <ligand>
        <name>sn-glycerol 3-phosphate</name>
        <dbReference type="ChEBI" id="CHEBI:57597"/>
    </ligand>
</feature>
<evidence type="ECO:0000256" key="9">
    <source>
        <dbReference type="ARBA" id="ARBA00052716"/>
    </source>
</evidence>
<comment type="caution">
    <text evidence="20">The sequence shown here is derived from an EMBL/GenBank/DDBJ whole genome shotgun (WGS) entry which is preliminary data.</text>
</comment>
<dbReference type="EC" id="1.1.1.94" evidence="10 13"/>
<dbReference type="InterPro" id="IPR013328">
    <property type="entry name" value="6PGD_dom2"/>
</dbReference>
<organism evidence="20">
    <name type="scientific">Leptospirillum ferriphilum</name>
    <dbReference type="NCBI Taxonomy" id="178606"/>
    <lineage>
        <taxon>Bacteria</taxon>
        <taxon>Pseudomonadati</taxon>
        <taxon>Nitrospirota</taxon>
        <taxon>Nitrospiria</taxon>
        <taxon>Nitrospirales</taxon>
        <taxon>Nitrospiraceae</taxon>
        <taxon>Leptospirillum</taxon>
    </lineage>
</organism>
<dbReference type="PIRSF" id="PIRSF000114">
    <property type="entry name" value="Glycerol-3-P_dh"/>
    <property type="match status" value="1"/>
</dbReference>
<evidence type="ECO:0000256" key="7">
    <source>
        <dbReference type="ARBA" id="ARBA00023209"/>
    </source>
</evidence>
<feature type="binding site" evidence="13">
    <location>
        <position position="71"/>
    </location>
    <ligand>
        <name>NADPH</name>
        <dbReference type="ChEBI" id="CHEBI:57783"/>
    </ligand>
</feature>
<evidence type="ECO:0000259" key="18">
    <source>
        <dbReference type="Pfam" id="PF01210"/>
    </source>
</evidence>
<comment type="catalytic activity">
    <reaction evidence="13">
        <text>sn-glycerol 3-phosphate + NAD(+) = dihydroxyacetone phosphate + NADH + H(+)</text>
        <dbReference type="Rhea" id="RHEA:11092"/>
        <dbReference type="ChEBI" id="CHEBI:15378"/>
        <dbReference type="ChEBI" id="CHEBI:57540"/>
        <dbReference type="ChEBI" id="CHEBI:57597"/>
        <dbReference type="ChEBI" id="CHEBI:57642"/>
        <dbReference type="ChEBI" id="CHEBI:57945"/>
        <dbReference type="EC" id="1.1.1.94"/>
    </reaction>
</comment>
<dbReference type="GO" id="GO:0046167">
    <property type="term" value="P:glycerol-3-phosphate biosynthetic process"/>
    <property type="evidence" value="ECO:0007669"/>
    <property type="project" value="UniProtKB-UniRule"/>
</dbReference>
<feature type="binding site" evidence="13">
    <location>
        <position position="294"/>
    </location>
    <ligand>
        <name>sn-glycerol 3-phosphate</name>
        <dbReference type="ChEBI" id="CHEBI:57597"/>
    </ligand>
</feature>
<keyword evidence="2 13" id="KW-0444">Lipid biosynthesis</keyword>
<feature type="binding site" evidence="13">
    <location>
        <position position="320"/>
    </location>
    <ligand>
        <name>NADPH</name>
        <dbReference type="ChEBI" id="CHEBI:57783"/>
    </ligand>
</feature>
<comment type="pathway">
    <text evidence="13">Membrane lipid metabolism; glycerophospholipid metabolism.</text>
</comment>
<evidence type="ECO:0000256" key="2">
    <source>
        <dbReference type="ARBA" id="ARBA00022516"/>
    </source>
</evidence>
<feature type="binding site" evidence="13">
    <location>
        <position position="177"/>
    </location>
    <ligand>
        <name>sn-glycerol 3-phosphate</name>
        <dbReference type="ChEBI" id="CHEBI:57597"/>
    </ligand>
</feature>
<feature type="binding site" evidence="13">
    <location>
        <position position="230"/>
    </location>
    <ligand>
        <name>sn-glycerol 3-phosphate</name>
        <dbReference type="ChEBI" id="CHEBI:57597"/>
    </ligand>
</feature>
<evidence type="ECO:0000256" key="17">
    <source>
        <dbReference type="RuleBase" id="RU000437"/>
    </source>
</evidence>
<evidence type="ECO:0000313" key="20">
    <source>
        <dbReference type="EMBL" id="HFT92445.1"/>
    </source>
</evidence>
<dbReference type="GO" id="GO:0006650">
    <property type="term" value="P:glycerophospholipid metabolic process"/>
    <property type="evidence" value="ECO:0007669"/>
    <property type="project" value="UniProtKB-UniRule"/>
</dbReference>
<comment type="subcellular location">
    <subcellularLocation>
        <location evidence="13">Cytoplasm</location>
    </subcellularLocation>
</comment>
<dbReference type="Pfam" id="PF07479">
    <property type="entry name" value="NAD_Gly3P_dh_C"/>
    <property type="match status" value="1"/>
</dbReference>
<feature type="binding site" evidence="16">
    <location>
        <position position="179"/>
    </location>
    <ligand>
        <name>NAD(+)</name>
        <dbReference type="ChEBI" id="CHEBI:57540"/>
    </ligand>
</feature>
<evidence type="ECO:0000256" key="10">
    <source>
        <dbReference type="ARBA" id="ARBA00066687"/>
    </source>
</evidence>
<gene>
    <name evidence="13" type="primary">gpsA</name>
    <name evidence="20" type="ORF">ENX03_00615</name>
</gene>
<evidence type="ECO:0000256" key="16">
    <source>
        <dbReference type="PIRSR" id="PIRSR000114-3"/>
    </source>
</evidence>
<evidence type="ECO:0000256" key="11">
    <source>
        <dbReference type="ARBA" id="ARBA00069372"/>
    </source>
</evidence>
<dbReference type="Pfam" id="PF01210">
    <property type="entry name" value="NAD_Gly3P_dh_N"/>
    <property type="match status" value="1"/>
</dbReference>
<comment type="catalytic activity">
    <reaction evidence="9">
        <text>sn-glycerol 3-phosphate + NADP(+) = dihydroxyacetone phosphate + NADPH + H(+)</text>
        <dbReference type="Rhea" id="RHEA:11096"/>
        <dbReference type="ChEBI" id="CHEBI:15378"/>
        <dbReference type="ChEBI" id="CHEBI:57597"/>
        <dbReference type="ChEBI" id="CHEBI:57642"/>
        <dbReference type="ChEBI" id="CHEBI:57783"/>
        <dbReference type="ChEBI" id="CHEBI:58349"/>
        <dbReference type="EC" id="1.1.1.94"/>
    </reaction>
    <physiologicalReaction direction="right-to-left" evidence="9">
        <dbReference type="Rhea" id="RHEA:11098"/>
    </physiologicalReaction>
</comment>
<feature type="active site" description="Proton acceptor" evidence="13 14">
    <location>
        <position position="230"/>
    </location>
</feature>
<feature type="binding site" evidence="13">
    <location>
        <position position="145"/>
    </location>
    <ligand>
        <name>NADPH</name>
        <dbReference type="ChEBI" id="CHEBI:57783"/>
    </ligand>
</feature>
<dbReference type="GO" id="GO:0005975">
    <property type="term" value="P:carbohydrate metabolic process"/>
    <property type="evidence" value="ECO:0007669"/>
    <property type="project" value="InterPro"/>
</dbReference>
<reference evidence="20" key="1">
    <citation type="journal article" date="2020" name="mSystems">
        <title>Genome- and Community-Level Interaction Insights into Carbon Utilization and Element Cycling Functions of Hydrothermarchaeota in Hydrothermal Sediment.</title>
        <authorList>
            <person name="Zhou Z."/>
            <person name="Liu Y."/>
            <person name="Xu W."/>
            <person name="Pan J."/>
            <person name="Luo Z.H."/>
            <person name="Li M."/>
        </authorList>
    </citation>
    <scope>NUCLEOTIDE SEQUENCE [LARGE SCALE GENOMIC DNA]</scope>
    <source>
        <strain evidence="20">SpSt-902</strain>
    </source>
</reference>
<dbReference type="InterPro" id="IPR006168">
    <property type="entry name" value="G3P_DH_NAD-dep"/>
</dbReference>
<evidence type="ECO:0000256" key="1">
    <source>
        <dbReference type="ARBA" id="ARBA00011009"/>
    </source>
</evidence>
<feature type="binding site" evidence="13">
    <location>
        <position position="294"/>
    </location>
    <ligand>
        <name>NADPH</name>
        <dbReference type="ChEBI" id="CHEBI:57783"/>
    </ligand>
</feature>
<dbReference type="SUPFAM" id="SSF51735">
    <property type="entry name" value="NAD(P)-binding Rossmann-fold domains"/>
    <property type="match status" value="1"/>
</dbReference>
<dbReference type="SUPFAM" id="SSF48179">
    <property type="entry name" value="6-phosphogluconate dehydrogenase C-terminal domain-like"/>
    <property type="match status" value="1"/>
</dbReference>
<feature type="binding site" evidence="13">
    <location>
        <position position="295"/>
    </location>
    <ligand>
        <name>sn-glycerol 3-phosphate</name>
        <dbReference type="ChEBI" id="CHEBI:57597"/>
    </ligand>
</feature>
<dbReference type="NCBIfam" id="NF000940">
    <property type="entry name" value="PRK00094.1-2"/>
    <property type="match status" value="1"/>
</dbReference>
<dbReference type="HAMAP" id="MF_00394">
    <property type="entry name" value="NAD_Glyc3P_dehydrog"/>
    <property type="match status" value="1"/>
</dbReference>
<feature type="domain" description="Glycerol-3-phosphate dehydrogenase NAD-dependent C-terminal" evidence="19">
    <location>
        <begin position="219"/>
        <end position="359"/>
    </location>
</feature>
<protein>
    <recommendedName>
        <fullName evidence="11 13">Glycerol-3-phosphate dehydrogenase [NAD(P)+]</fullName>
        <ecNumber evidence="10 13">1.1.1.94</ecNumber>
    </recommendedName>
    <alternativeName>
        <fullName evidence="13">NAD(P)(+)-dependent glycerol-3-phosphate dehydrogenase</fullName>
    </alternativeName>
    <alternativeName>
        <fullName evidence="12 13">NAD(P)H-dependent dihydroxyacetone-phosphate reductase</fullName>
    </alternativeName>
</protein>
<feature type="binding site" evidence="13">
    <location>
        <position position="145"/>
    </location>
    <ligand>
        <name>sn-glycerol 3-phosphate</name>
        <dbReference type="ChEBI" id="CHEBI:57597"/>
    </ligand>
</feature>
<feature type="binding site" evidence="15">
    <location>
        <begin position="294"/>
        <end position="295"/>
    </location>
    <ligand>
        <name>substrate</name>
    </ligand>
</feature>
<dbReference type="EMBL" id="DTMM01000009">
    <property type="protein sequence ID" value="HFT92445.1"/>
    <property type="molecule type" value="Genomic_DNA"/>
</dbReference>
<dbReference type="PROSITE" id="PS00957">
    <property type="entry name" value="NAD_G3PDH"/>
    <property type="match status" value="1"/>
</dbReference>
<feature type="domain" description="Glycerol-3-phosphate dehydrogenase NAD-dependent N-terminal" evidence="18">
    <location>
        <begin position="45"/>
        <end position="194"/>
    </location>
</feature>
<keyword evidence="5 13" id="KW-0520">NAD</keyword>
<feature type="binding site" evidence="13">
    <location>
        <position position="175"/>
    </location>
    <ligand>
        <name>sn-glycerol 3-phosphate</name>
        <dbReference type="ChEBI" id="CHEBI:57597"/>
    </ligand>
</feature>
<dbReference type="Gene3D" id="3.40.50.720">
    <property type="entry name" value="NAD(P)-binding Rossmann-like Domain"/>
    <property type="match status" value="1"/>
</dbReference>
<feature type="binding site" evidence="13">
    <location>
        <position position="179"/>
    </location>
    <ligand>
        <name>NADPH</name>
        <dbReference type="ChEBI" id="CHEBI:57783"/>
    </ligand>
</feature>
<evidence type="ECO:0000256" key="15">
    <source>
        <dbReference type="PIRSR" id="PIRSR000114-2"/>
    </source>
</evidence>
<dbReference type="InterPro" id="IPR006109">
    <property type="entry name" value="G3P_DH_NAD-dep_C"/>
</dbReference>
<feature type="binding site" evidence="16">
    <location>
        <position position="294"/>
    </location>
    <ligand>
        <name>NAD(+)</name>
        <dbReference type="ChEBI" id="CHEBI:57540"/>
    </ligand>
</feature>
<dbReference type="PANTHER" id="PTHR11728:SF1">
    <property type="entry name" value="GLYCEROL-3-PHOSPHATE DEHYDROGENASE [NAD(+)] 2, CHLOROPLASTIC"/>
    <property type="match status" value="1"/>
</dbReference>
<comment type="function">
    <text evidence="13">Catalyzes the reduction of the glycolytic intermediate dihydroxyacetone phosphate (DHAP) to sn-glycerol 3-phosphate (G3P), the key precursor for phospholipid synthesis.</text>
</comment>
<feature type="binding site" evidence="16">
    <location>
        <begin position="47"/>
        <end position="52"/>
    </location>
    <ligand>
        <name>NAD(+)</name>
        <dbReference type="ChEBI" id="CHEBI:57540"/>
    </ligand>
</feature>
<evidence type="ECO:0000259" key="19">
    <source>
        <dbReference type="Pfam" id="PF07479"/>
    </source>
</evidence>
<keyword evidence="4 13" id="KW-0560">Oxidoreductase</keyword>
<evidence type="ECO:0000256" key="14">
    <source>
        <dbReference type="PIRSR" id="PIRSR000114-1"/>
    </source>
</evidence>
<name>A0A7C3LQT6_9BACT</name>
<feature type="binding site" evidence="13">
    <location>
        <position position="283"/>
    </location>
    <ligand>
        <name>sn-glycerol 3-phosphate</name>
        <dbReference type="ChEBI" id="CHEBI:57597"/>
    </ligand>
</feature>
<keyword evidence="13" id="KW-0547">Nucleotide-binding</keyword>
<comment type="caution">
    <text evidence="13">Lacks conserved residue(s) required for the propagation of feature annotation.</text>
</comment>
<evidence type="ECO:0000256" key="4">
    <source>
        <dbReference type="ARBA" id="ARBA00023002"/>
    </source>
</evidence>